<gene>
    <name evidence="2" type="ORF">I7I51_00677</name>
</gene>
<evidence type="ECO:0000256" key="1">
    <source>
        <dbReference type="SAM" id="MobiDB-lite"/>
    </source>
</evidence>
<proteinExistence type="predicted"/>
<dbReference type="OrthoDB" id="10579205at2759"/>
<name>A0A8A1MAP7_AJECA</name>
<dbReference type="AlphaFoldDB" id="A0A8A1MAP7"/>
<organism evidence="2 3">
    <name type="scientific">Ajellomyces capsulatus</name>
    <name type="common">Darling's disease fungus</name>
    <name type="synonym">Histoplasma capsulatum</name>
    <dbReference type="NCBI Taxonomy" id="5037"/>
    <lineage>
        <taxon>Eukaryota</taxon>
        <taxon>Fungi</taxon>
        <taxon>Dikarya</taxon>
        <taxon>Ascomycota</taxon>
        <taxon>Pezizomycotina</taxon>
        <taxon>Eurotiomycetes</taxon>
        <taxon>Eurotiomycetidae</taxon>
        <taxon>Onygenales</taxon>
        <taxon>Ajellomycetaceae</taxon>
        <taxon>Histoplasma</taxon>
    </lineage>
</organism>
<reference evidence="2" key="1">
    <citation type="submission" date="2021-01" db="EMBL/GenBank/DDBJ databases">
        <title>Chromosome-level genome assembly of a human fungal pathogen reveals clustering of transcriptionally co-regulated genes.</title>
        <authorList>
            <person name="Voorhies M."/>
            <person name="Cohen S."/>
            <person name="Shea T.P."/>
            <person name="Petrus S."/>
            <person name="Munoz J.F."/>
            <person name="Poplawski S."/>
            <person name="Goldman W.E."/>
            <person name="Michael T."/>
            <person name="Cuomo C.A."/>
            <person name="Sil A."/>
            <person name="Beyhan S."/>
        </authorList>
    </citation>
    <scope>NUCLEOTIDE SEQUENCE</scope>
    <source>
        <strain evidence="2">WU24</strain>
    </source>
</reference>
<sequence>MARTIILKGRGSSLQSCPQSYLRLATPHLQPGSVMVANHMEEENMSPLYPPPSGTNTPSPPSKSSKMFLAGIEYLSPVNLVSTKRQSSWGIQVICEQNSFLGRLEAAKHEPPNIVQDAQARCLVRHTLSVLVHILPLHMDTTCTLNGLAFPPITHSLFDLCTRERLLTLRDLKVNVRIYKDKNGLKLASYYVQSPGEERDGTSNPIIICASELLLEILRMQPANAPISLLHGNSHQSSCTDDAMTTWQLQADLEICTLRQVPMRNACTCTVHVHATNINSHGFPRAAPEVMARQGFGKKVDRLGDHQDLF</sequence>
<evidence type="ECO:0000313" key="3">
    <source>
        <dbReference type="Proteomes" id="UP000663671"/>
    </source>
</evidence>
<feature type="compositionally biased region" description="Pro residues" evidence="1">
    <location>
        <begin position="48"/>
        <end position="61"/>
    </location>
</feature>
<accession>A0A8A1MAP7</accession>
<feature type="region of interest" description="Disordered" evidence="1">
    <location>
        <begin position="44"/>
        <end position="63"/>
    </location>
</feature>
<evidence type="ECO:0000313" key="2">
    <source>
        <dbReference type="EMBL" id="QSS63618.1"/>
    </source>
</evidence>
<dbReference type="Proteomes" id="UP000663671">
    <property type="component" value="Chromosome 1"/>
</dbReference>
<dbReference type="EMBL" id="CP069114">
    <property type="protein sequence ID" value="QSS63618.1"/>
    <property type="molecule type" value="Genomic_DNA"/>
</dbReference>
<dbReference type="VEuPathDB" id="FungiDB:I7I51_00677"/>
<protein>
    <submittedName>
        <fullName evidence="2">Uncharacterized protein</fullName>
    </submittedName>
</protein>